<organism evidence="1">
    <name type="scientific">Octactis speculum</name>
    <dbReference type="NCBI Taxonomy" id="3111310"/>
    <lineage>
        <taxon>Eukaryota</taxon>
        <taxon>Sar</taxon>
        <taxon>Stramenopiles</taxon>
        <taxon>Ochrophyta</taxon>
        <taxon>Dictyochophyceae</taxon>
        <taxon>Dictyochales</taxon>
        <taxon>Dictyochaceae</taxon>
        <taxon>Octactis</taxon>
    </lineage>
</organism>
<sequence>MGPLASGAGLQAEAIAADITARNWSQLSFVLGLVRGSFPDGFLLMPEPLAPDRLSLWRSCLVAMQAEVTAVDRRGEALLALPGLDLQGGVASDALSHELRVRWVRCQMHTDRCIARLMDFEVAAGQRSRTRHEDEVTRCHRAGDEFCDTQNRRPFTINK</sequence>
<name>A0A7S2CAE4_9STRA</name>
<dbReference type="AlphaFoldDB" id="A0A7S2CAE4"/>
<gene>
    <name evidence="1" type="ORF">DSPE1174_LOCUS13425</name>
</gene>
<evidence type="ECO:0000313" key="1">
    <source>
        <dbReference type="EMBL" id="CAD9420323.1"/>
    </source>
</evidence>
<protein>
    <submittedName>
        <fullName evidence="1">Uncharacterized protein</fullName>
    </submittedName>
</protein>
<dbReference type="EMBL" id="HBGS01026432">
    <property type="protein sequence ID" value="CAD9420323.1"/>
    <property type="molecule type" value="Transcribed_RNA"/>
</dbReference>
<accession>A0A7S2CAE4</accession>
<reference evidence="1" key="1">
    <citation type="submission" date="2021-01" db="EMBL/GenBank/DDBJ databases">
        <authorList>
            <person name="Corre E."/>
            <person name="Pelletier E."/>
            <person name="Niang G."/>
            <person name="Scheremetjew M."/>
            <person name="Finn R."/>
            <person name="Kale V."/>
            <person name="Holt S."/>
            <person name="Cochrane G."/>
            <person name="Meng A."/>
            <person name="Brown T."/>
            <person name="Cohen L."/>
        </authorList>
    </citation>
    <scope>NUCLEOTIDE SEQUENCE</scope>
    <source>
        <strain evidence="1">CCMP1381</strain>
    </source>
</reference>
<proteinExistence type="predicted"/>